<gene>
    <name evidence="2" type="ORF">M5X19_19910</name>
</gene>
<proteinExistence type="predicted"/>
<name>A0ABT4GGG3_9BACL</name>
<sequence>MSENNKQKQQDANNLPIVKNEDVEFAAEVADADDFEAAERAQSADYRQEEQ</sequence>
<evidence type="ECO:0000313" key="3">
    <source>
        <dbReference type="Proteomes" id="UP001527099"/>
    </source>
</evidence>
<dbReference type="Proteomes" id="UP001527099">
    <property type="component" value="Unassembled WGS sequence"/>
</dbReference>
<dbReference type="InterPro" id="IPR025435">
    <property type="entry name" value="YfhD-like"/>
</dbReference>
<protein>
    <submittedName>
        <fullName evidence="2">YfhD family protein</fullName>
    </submittedName>
</protein>
<dbReference type="RefSeq" id="WP_084160507.1">
    <property type="nucleotide sequence ID" value="NZ_JAMDMW010000143.1"/>
</dbReference>
<comment type="caution">
    <text evidence="2">The sequence shown here is derived from an EMBL/GenBank/DDBJ whole genome shotgun (WGS) entry which is preliminary data.</text>
</comment>
<dbReference type="Pfam" id="PF14151">
    <property type="entry name" value="YfhD"/>
    <property type="match status" value="1"/>
</dbReference>
<keyword evidence="3" id="KW-1185">Reference proteome</keyword>
<organism evidence="2 3">
    <name type="scientific">Paenibacillus alginolyticus</name>
    <dbReference type="NCBI Taxonomy" id="59839"/>
    <lineage>
        <taxon>Bacteria</taxon>
        <taxon>Bacillati</taxon>
        <taxon>Bacillota</taxon>
        <taxon>Bacilli</taxon>
        <taxon>Bacillales</taxon>
        <taxon>Paenibacillaceae</taxon>
        <taxon>Paenibacillus</taxon>
    </lineage>
</organism>
<evidence type="ECO:0000313" key="2">
    <source>
        <dbReference type="EMBL" id="MCY9695148.1"/>
    </source>
</evidence>
<reference evidence="2 3" key="1">
    <citation type="submission" date="2022-05" db="EMBL/GenBank/DDBJ databases">
        <title>Genome Sequencing of Bee-Associated Microbes.</title>
        <authorList>
            <person name="Dunlap C."/>
        </authorList>
    </citation>
    <scope>NUCLEOTIDE SEQUENCE [LARGE SCALE GENOMIC DNA]</scope>
    <source>
        <strain evidence="2 3">NRRL B-14421</strain>
    </source>
</reference>
<evidence type="ECO:0000256" key="1">
    <source>
        <dbReference type="SAM" id="MobiDB-lite"/>
    </source>
</evidence>
<dbReference type="EMBL" id="JAMDMX010000063">
    <property type="protein sequence ID" value="MCY9695148.1"/>
    <property type="molecule type" value="Genomic_DNA"/>
</dbReference>
<feature type="region of interest" description="Disordered" evidence="1">
    <location>
        <begin position="32"/>
        <end position="51"/>
    </location>
</feature>
<accession>A0ABT4GGG3</accession>